<dbReference type="GeneID" id="94346296"/>
<evidence type="ECO:0000313" key="4">
    <source>
        <dbReference type="Proteomes" id="UP000294530"/>
    </source>
</evidence>
<reference evidence="3 4" key="1">
    <citation type="journal article" date="2021" name="Genome Biol.">
        <title>AFLAP: assembly-free linkage analysis pipeline using k-mers from genome sequencing data.</title>
        <authorList>
            <person name="Fletcher K."/>
            <person name="Zhang L."/>
            <person name="Gil J."/>
            <person name="Han R."/>
            <person name="Cavanaugh K."/>
            <person name="Michelmore R."/>
        </authorList>
    </citation>
    <scope>NUCLEOTIDE SEQUENCE [LARGE SCALE GENOMIC DNA]</scope>
    <source>
        <strain evidence="3 4">SF5</strain>
    </source>
</reference>
<dbReference type="EMBL" id="SHOA02000012">
    <property type="protein sequence ID" value="TDH72287.1"/>
    <property type="molecule type" value="Genomic_DNA"/>
</dbReference>
<accession>A0A976II78</accession>
<feature type="region of interest" description="Disordered" evidence="1">
    <location>
        <begin position="37"/>
        <end position="57"/>
    </location>
</feature>
<dbReference type="RefSeq" id="XP_067821786.1">
    <property type="nucleotide sequence ID" value="XM_067960625.1"/>
</dbReference>
<protein>
    <recommendedName>
        <fullName evidence="5">RxLR effector protein</fullName>
    </recommendedName>
</protein>
<feature type="chain" id="PRO_5037032286" description="RxLR effector protein" evidence="2">
    <location>
        <begin position="25"/>
        <end position="478"/>
    </location>
</feature>
<keyword evidence="2" id="KW-0732">Signal</keyword>
<feature type="signal peptide" evidence="2">
    <location>
        <begin position="1"/>
        <end position="24"/>
    </location>
</feature>
<evidence type="ECO:0008006" key="5">
    <source>
        <dbReference type="Google" id="ProtNLM"/>
    </source>
</evidence>
<gene>
    <name evidence="3" type="ORF">CCR75_002528</name>
</gene>
<comment type="caution">
    <text evidence="3">The sequence shown here is derived from an EMBL/GenBank/DDBJ whole genome shotgun (WGS) entry which is preliminary data.</text>
</comment>
<evidence type="ECO:0000313" key="3">
    <source>
        <dbReference type="EMBL" id="TDH72287.1"/>
    </source>
</evidence>
<keyword evidence="4" id="KW-1185">Reference proteome</keyword>
<proteinExistence type="predicted"/>
<evidence type="ECO:0000256" key="2">
    <source>
        <dbReference type="SAM" id="SignalP"/>
    </source>
</evidence>
<dbReference type="Proteomes" id="UP000294530">
    <property type="component" value="Unassembled WGS sequence"/>
</dbReference>
<dbReference type="AlphaFoldDB" id="A0A976II78"/>
<dbReference type="KEGG" id="blac:94346296"/>
<sequence>MARLVPLFLVWAAIFAVILRSIRATWPPVSTNAVAPERNVAPTRRNSTRDNSISRRQRAFEERSTISRYFSKLKQMFGVKKQLGLPFHPVAMLETYHLPTMTPTEVIKKQKLFRNPRNSEQTRLEVELYDAYVEVWNKRAAYHQSGNAISKCNVLSGLREVVETDPYQLYTYLATSWINRGMSLEMVFHKLEFNDQRHVTQVLHSIHDDSAVIFYHAFFDTFRKSRSQDLELADLFVKTHGLEFVATMLLSFLPLETIQTFQSYLKRSVFRLWSQVDDQELLFRSIVSQVNFRELSADPVIHLWYQYLERQNGPSAPVVAIDLLIHLYGYPRILATFSGGSNYKVLRLHQTLQKGLYTKFILDNFSAEDVLHDLGLVQGELEKLEKPLLDARAEFWVEYFQMTLKDSSDNLEVPKDSSILYFFNHMIDISVVEEKSRWEELKRKCQIKKPDEPKTEAIGTLLEQKLKKVTRFKRDDLV</sequence>
<name>A0A976II78_BRELC</name>
<evidence type="ECO:0000256" key="1">
    <source>
        <dbReference type="SAM" id="MobiDB-lite"/>
    </source>
</evidence>
<organism evidence="3 4">
    <name type="scientific">Bremia lactucae</name>
    <name type="common">Lettuce downy mildew</name>
    <dbReference type="NCBI Taxonomy" id="4779"/>
    <lineage>
        <taxon>Eukaryota</taxon>
        <taxon>Sar</taxon>
        <taxon>Stramenopiles</taxon>
        <taxon>Oomycota</taxon>
        <taxon>Peronosporomycetes</taxon>
        <taxon>Peronosporales</taxon>
        <taxon>Peronosporaceae</taxon>
        <taxon>Bremia</taxon>
    </lineage>
</organism>